<reference evidence="3" key="1">
    <citation type="journal article" date="2022" name="IScience">
        <title>Evolution of zygomycete secretomes and the origins of terrestrial fungal ecologies.</title>
        <authorList>
            <person name="Chang Y."/>
            <person name="Wang Y."/>
            <person name="Mondo S."/>
            <person name="Ahrendt S."/>
            <person name="Andreopoulos W."/>
            <person name="Barry K."/>
            <person name="Beard J."/>
            <person name="Benny G.L."/>
            <person name="Blankenship S."/>
            <person name="Bonito G."/>
            <person name="Cuomo C."/>
            <person name="Desiro A."/>
            <person name="Gervers K.A."/>
            <person name="Hundley H."/>
            <person name="Kuo A."/>
            <person name="LaButti K."/>
            <person name="Lang B.F."/>
            <person name="Lipzen A."/>
            <person name="O'Donnell K."/>
            <person name="Pangilinan J."/>
            <person name="Reynolds N."/>
            <person name="Sandor L."/>
            <person name="Smith M.E."/>
            <person name="Tsang A."/>
            <person name="Grigoriev I.V."/>
            <person name="Stajich J.E."/>
            <person name="Spatafora J.W."/>
        </authorList>
    </citation>
    <scope>NUCLEOTIDE SEQUENCE</scope>
    <source>
        <strain evidence="3">RSA 2281</strain>
    </source>
</reference>
<reference evidence="3" key="2">
    <citation type="submission" date="2023-02" db="EMBL/GenBank/DDBJ databases">
        <authorList>
            <consortium name="DOE Joint Genome Institute"/>
            <person name="Mondo S.J."/>
            <person name="Chang Y."/>
            <person name="Wang Y."/>
            <person name="Ahrendt S."/>
            <person name="Andreopoulos W."/>
            <person name="Barry K."/>
            <person name="Beard J."/>
            <person name="Benny G.L."/>
            <person name="Blankenship S."/>
            <person name="Bonito G."/>
            <person name="Cuomo C."/>
            <person name="Desiro A."/>
            <person name="Gervers K.A."/>
            <person name="Hundley H."/>
            <person name="Kuo A."/>
            <person name="LaButti K."/>
            <person name="Lang B.F."/>
            <person name="Lipzen A."/>
            <person name="O'Donnell K."/>
            <person name="Pangilinan J."/>
            <person name="Reynolds N."/>
            <person name="Sandor L."/>
            <person name="Smith M.W."/>
            <person name="Tsang A."/>
            <person name="Grigoriev I.V."/>
            <person name="Stajich J.E."/>
            <person name="Spatafora J.W."/>
        </authorList>
    </citation>
    <scope>NUCLEOTIDE SEQUENCE</scope>
    <source>
        <strain evidence="3">RSA 2281</strain>
    </source>
</reference>
<accession>A0AAD5K2Z6</accession>
<sequence>MIITSSSTASSILSYSTVHSSSSSNNNNNQHNHYNTRQVTEINNEEDENINEQTIHDGDISVTVIPVTSLSNERQTIINPHQERQESSTTNQPTTVHDVIEEETTRSTIEQQEEPSKNQQCMNEKSKSSKATHFIHQLFGHSLFAVLLLIAAGSAVSFQSGMNAAMRTAAGRAFSSVTNFASGTLACLVLFILDLLILRTPPPRHHTFKESPWYAWMVNIFLVPIHGAGTVLSIFVCAQVIAACIMDHFGLTGIKKRRYSIWRILASLGLIGCVAVITLF</sequence>
<protein>
    <submittedName>
        <fullName evidence="3">Uncharacterized protein</fullName>
    </submittedName>
</protein>
<keyword evidence="2" id="KW-0472">Membrane</keyword>
<dbReference type="Pfam" id="PF04657">
    <property type="entry name" value="DMT_YdcZ"/>
    <property type="match status" value="1"/>
</dbReference>
<dbReference type="PANTHER" id="PTHR34821:SF2">
    <property type="entry name" value="INNER MEMBRANE PROTEIN YDCZ"/>
    <property type="match status" value="1"/>
</dbReference>
<gene>
    <name evidence="3" type="ORF">BDA99DRAFT_563139</name>
</gene>
<dbReference type="EMBL" id="JAIXMP010000027">
    <property type="protein sequence ID" value="KAI9252823.1"/>
    <property type="molecule type" value="Genomic_DNA"/>
</dbReference>
<dbReference type="Proteomes" id="UP001209540">
    <property type="component" value="Unassembled WGS sequence"/>
</dbReference>
<evidence type="ECO:0000256" key="2">
    <source>
        <dbReference type="SAM" id="Phobius"/>
    </source>
</evidence>
<feature type="transmembrane region" description="Helical" evidence="2">
    <location>
        <begin position="261"/>
        <end position="279"/>
    </location>
</feature>
<proteinExistence type="predicted"/>
<dbReference type="PANTHER" id="PTHR34821">
    <property type="entry name" value="INNER MEMBRANE PROTEIN YDCZ"/>
    <property type="match status" value="1"/>
</dbReference>
<name>A0AAD5K2Z6_9FUNG</name>
<organism evidence="3 4">
    <name type="scientific">Phascolomyces articulosus</name>
    <dbReference type="NCBI Taxonomy" id="60185"/>
    <lineage>
        <taxon>Eukaryota</taxon>
        <taxon>Fungi</taxon>
        <taxon>Fungi incertae sedis</taxon>
        <taxon>Mucoromycota</taxon>
        <taxon>Mucoromycotina</taxon>
        <taxon>Mucoromycetes</taxon>
        <taxon>Mucorales</taxon>
        <taxon>Lichtheimiaceae</taxon>
        <taxon>Phascolomyces</taxon>
    </lineage>
</organism>
<keyword evidence="2" id="KW-1133">Transmembrane helix</keyword>
<feature type="transmembrane region" description="Helical" evidence="2">
    <location>
        <begin position="170"/>
        <end position="193"/>
    </location>
</feature>
<evidence type="ECO:0000313" key="3">
    <source>
        <dbReference type="EMBL" id="KAI9252823.1"/>
    </source>
</evidence>
<comment type="caution">
    <text evidence="3">The sequence shown here is derived from an EMBL/GenBank/DDBJ whole genome shotgun (WGS) entry which is preliminary data.</text>
</comment>
<keyword evidence="2" id="KW-0812">Transmembrane</keyword>
<evidence type="ECO:0000256" key="1">
    <source>
        <dbReference type="SAM" id="MobiDB-lite"/>
    </source>
</evidence>
<dbReference type="GO" id="GO:0005886">
    <property type="term" value="C:plasma membrane"/>
    <property type="evidence" value="ECO:0007669"/>
    <property type="project" value="TreeGrafter"/>
</dbReference>
<feature type="transmembrane region" description="Helical" evidence="2">
    <location>
        <begin position="138"/>
        <end position="158"/>
    </location>
</feature>
<keyword evidence="4" id="KW-1185">Reference proteome</keyword>
<evidence type="ECO:0000313" key="4">
    <source>
        <dbReference type="Proteomes" id="UP001209540"/>
    </source>
</evidence>
<feature type="transmembrane region" description="Helical" evidence="2">
    <location>
        <begin position="213"/>
        <end position="241"/>
    </location>
</feature>
<dbReference type="AlphaFoldDB" id="A0AAD5K2Z6"/>
<dbReference type="InterPro" id="IPR006750">
    <property type="entry name" value="YdcZ"/>
</dbReference>
<feature type="region of interest" description="Disordered" evidence="1">
    <location>
        <begin position="78"/>
        <end position="99"/>
    </location>
</feature>